<name>A0ABD1IFZ2_SALDI</name>
<dbReference type="AlphaFoldDB" id="A0ABD1IFZ2"/>
<evidence type="ECO:0000313" key="1">
    <source>
        <dbReference type="EMBL" id="KAL1567615.1"/>
    </source>
</evidence>
<sequence length="73" mass="7785">MVRAAEHGGDPAAGAGEEFSCLVCMQIMKDASLTSSLISTTRTIDPTALSFSLPLNFFPYFLLNKALCPTLTT</sequence>
<keyword evidence="2" id="KW-1185">Reference proteome</keyword>
<organism evidence="1 2">
    <name type="scientific">Salvia divinorum</name>
    <name type="common">Maria pastora</name>
    <name type="synonym">Diviner's sage</name>
    <dbReference type="NCBI Taxonomy" id="28513"/>
    <lineage>
        <taxon>Eukaryota</taxon>
        <taxon>Viridiplantae</taxon>
        <taxon>Streptophyta</taxon>
        <taxon>Embryophyta</taxon>
        <taxon>Tracheophyta</taxon>
        <taxon>Spermatophyta</taxon>
        <taxon>Magnoliopsida</taxon>
        <taxon>eudicotyledons</taxon>
        <taxon>Gunneridae</taxon>
        <taxon>Pentapetalae</taxon>
        <taxon>asterids</taxon>
        <taxon>lamiids</taxon>
        <taxon>Lamiales</taxon>
        <taxon>Lamiaceae</taxon>
        <taxon>Nepetoideae</taxon>
        <taxon>Mentheae</taxon>
        <taxon>Salviinae</taxon>
        <taxon>Salvia</taxon>
        <taxon>Salvia subgen. Calosphace</taxon>
    </lineage>
</organism>
<dbReference type="EMBL" id="JBEAFC010000002">
    <property type="protein sequence ID" value="KAL1567615.1"/>
    <property type="molecule type" value="Genomic_DNA"/>
</dbReference>
<gene>
    <name evidence="1" type="ORF">AAHA92_03076</name>
</gene>
<accession>A0ABD1IFZ2</accession>
<proteinExistence type="predicted"/>
<protein>
    <submittedName>
        <fullName evidence="1">Uncharacterized protein</fullName>
    </submittedName>
</protein>
<reference evidence="1 2" key="1">
    <citation type="submission" date="2024-06" db="EMBL/GenBank/DDBJ databases">
        <title>A chromosome level genome sequence of Diviner's sage (Salvia divinorum).</title>
        <authorList>
            <person name="Ford S.A."/>
            <person name="Ro D.-K."/>
            <person name="Ness R.W."/>
            <person name="Phillips M.A."/>
        </authorList>
    </citation>
    <scope>NUCLEOTIDE SEQUENCE [LARGE SCALE GENOMIC DNA]</scope>
    <source>
        <strain evidence="1">SAF-2024a</strain>
        <tissue evidence="1">Leaf</tissue>
    </source>
</reference>
<dbReference type="Proteomes" id="UP001567538">
    <property type="component" value="Unassembled WGS sequence"/>
</dbReference>
<evidence type="ECO:0000313" key="2">
    <source>
        <dbReference type="Proteomes" id="UP001567538"/>
    </source>
</evidence>
<comment type="caution">
    <text evidence="1">The sequence shown here is derived from an EMBL/GenBank/DDBJ whole genome shotgun (WGS) entry which is preliminary data.</text>
</comment>